<sequence>MKFRNRAEDEPSATPAPASGGKGRPTPKRREAEAKNRRPLVVDDRKQAKAIARQKRDEAYERQRHAMMTGDERYLPLRDKGPARRFARDYVDARWNVGELFMPMAALMIVAMLLVRWVPDVAFYITAGMYLIVFGGIIDAIIMIFMLKRHLANHFDAAEIPKWTGMYAFSRAFMVRPWRMPKPLNKRGEYSMRRSKT</sequence>
<dbReference type="InterPro" id="IPR021403">
    <property type="entry name" value="DUF3043"/>
</dbReference>
<name>A0A1Q5Q311_9ACTO</name>
<reference evidence="4" key="1">
    <citation type="submission" date="2016-12" db="EMBL/GenBank/DDBJ databases">
        <authorList>
            <person name="Meng X."/>
        </authorList>
    </citation>
    <scope>NUCLEOTIDE SEQUENCE [LARGE SCALE GENOMIC DNA]</scope>
    <source>
        <strain evidence="4">DSM 19116</strain>
    </source>
</reference>
<protein>
    <recommendedName>
        <fullName evidence="5">DUF3043 domain-containing protein</fullName>
    </recommendedName>
</protein>
<keyword evidence="4" id="KW-1185">Reference proteome</keyword>
<dbReference type="Proteomes" id="UP000185628">
    <property type="component" value="Unassembled WGS sequence"/>
</dbReference>
<feature type="transmembrane region" description="Helical" evidence="2">
    <location>
        <begin position="121"/>
        <end position="147"/>
    </location>
</feature>
<dbReference type="EMBL" id="MQVR01000022">
    <property type="protein sequence ID" value="OKL54228.1"/>
    <property type="molecule type" value="Genomic_DNA"/>
</dbReference>
<evidence type="ECO:0008006" key="5">
    <source>
        <dbReference type="Google" id="ProtNLM"/>
    </source>
</evidence>
<gene>
    <name evidence="3" type="ORF">BSZ39_05180</name>
</gene>
<keyword evidence="2" id="KW-0812">Transmembrane</keyword>
<comment type="caution">
    <text evidence="3">The sequence shown here is derived from an EMBL/GenBank/DDBJ whole genome shotgun (WGS) entry which is preliminary data.</text>
</comment>
<evidence type="ECO:0000313" key="3">
    <source>
        <dbReference type="EMBL" id="OKL54228.1"/>
    </source>
</evidence>
<accession>A0A1Q5Q311</accession>
<feature type="transmembrane region" description="Helical" evidence="2">
    <location>
        <begin position="95"/>
        <end position="115"/>
    </location>
</feature>
<dbReference type="AlphaFoldDB" id="A0A1Q5Q311"/>
<evidence type="ECO:0000313" key="4">
    <source>
        <dbReference type="Proteomes" id="UP000185628"/>
    </source>
</evidence>
<evidence type="ECO:0000256" key="1">
    <source>
        <dbReference type="SAM" id="MobiDB-lite"/>
    </source>
</evidence>
<feature type="region of interest" description="Disordered" evidence="1">
    <location>
        <begin position="1"/>
        <end position="46"/>
    </location>
</feature>
<evidence type="ECO:0000256" key="2">
    <source>
        <dbReference type="SAM" id="Phobius"/>
    </source>
</evidence>
<organism evidence="3 4">
    <name type="scientific">Bowdeniella nasicola</name>
    <dbReference type="NCBI Taxonomy" id="208480"/>
    <lineage>
        <taxon>Bacteria</taxon>
        <taxon>Bacillati</taxon>
        <taxon>Actinomycetota</taxon>
        <taxon>Actinomycetes</taxon>
        <taxon>Actinomycetales</taxon>
        <taxon>Actinomycetaceae</taxon>
        <taxon>Bowdeniella</taxon>
    </lineage>
</organism>
<proteinExistence type="predicted"/>
<dbReference type="OrthoDB" id="5194448at2"/>
<keyword evidence="2" id="KW-1133">Transmembrane helix</keyword>
<dbReference type="RefSeq" id="WP_073716311.1">
    <property type="nucleotide sequence ID" value="NZ_MQVR01000022.1"/>
</dbReference>
<feature type="compositionally biased region" description="Basic and acidic residues" evidence="1">
    <location>
        <begin position="28"/>
        <end position="46"/>
    </location>
</feature>
<dbReference type="Pfam" id="PF11241">
    <property type="entry name" value="DUF3043"/>
    <property type="match status" value="1"/>
</dbReference>
<keyword evidence="2" id="KW-0472">Membrane</keyword>